<organism evidence="1 2">
    <name type="scientific">Macrophomina phaseolina (strain MS6)</name>
    <name type="common">Charcoal rot fungus</name>
    <dbReference type="NCBI Taxonomy" id="1126212"/>
    <lineage>
        <taxon>Eukaryota</taxon>
        <taxon>Fungi</taxon>
        <taxon>Dikarya</taxon>
        <taxon>Ascomycota</taxon>
        <taxon>Pezizomycotina</taxon>
        <taxon>Dothideomycetes</taxon>
        <taxon>Dothideomycetes incertae sedis</taxon>
        <taxon>Botryosphaeriales</taxon>
        <taxon>Botryosphaeriaceae</taxon>
        <taxon>Macrophomina</taxon>
    </lineage>
</organism>
<dbReference type="HOGENOM" id="CLU_1740890_0_0_1"/>
<dbReference type="InParanoid" id="K2RGY4"/>
<name>K2RGY4_MACPH</name>
<dbReference type="VEuPathDB" id="FungiDB:MPH_08985"/>
<dbReference type="AlphaFoldDB" id="K2RGY4"/>
<evidence type="ECO:0000313" key="2">
    <source>
        <dbReference type="Proteomes" id="UP000007129"/>
    </source>
</evidence>
<protein>
    <submittedName>
        <fullName evidence="1">Uncharacterized protein</fullName>
    </submittedName>
</protein>
<proteinExistence type="predicted"/>
<dbReference type="STRING" id="1126212.K2RGY4"/>
<reference evidence="1 2" key="1">
    <citation type="journal article" date="2012" name="BMC Genomics">
        <title>Tools to kill: Genome of one of the most destructive plant pathogenic fungi Macrophomina phaseolina.</title>
        <authorList>
            <person name="Islam M.S."/>
            <person name="Haque M.S."/>
            <person name="Islam M.M."/>
            <person name="Emdad E.M."/>
            <person name="Halim A."/>
            <person name="Hossen Q.M.M."/>
            <person name="Hossain M.Z."/>
            <person name="Ahmed B."/>
            <person name="Rahim S."/>
            <person name="Rahman M.S."/>
            <person name="Alam M.M."/>
            <person name="Hou S."/>
            <person name="Wan X."/>
            <person name="Saito J.A."/>
            <person name="Alam M."/>
        </authorList>
    </citation>
    <scope>NUCLEOTIDE SEQUENCE [LARGE SCALE GENOMIC DNA]</scope>
    <source>
        <strain evidence="1 2">MS6</strain>
    </source>
</reference>
<gene>
    <name evidence="1" type="ORF">MPH_08985</name>
</gene>
<dbReference type="EMBL" id="AHHD01000382">
    <property type="protein sequence ID" value="EKG13853.1"/>
    <property type="molecule type" value="Genomic_DNA"/>
</dbReference>
<dbReference type="OrthoDB" id="4227485at2759"/>
<comment type="caution">
    <text evidence="1">The sequence shown here is derived from an EMBL/GenBank/DDBJ whole genome shotgun (WGS) entry which is preliminary data.</text>
</comment>
<accession>K2RGY4</accession>
<dbReference type="InterPro" id="IPR022198">
    <property type="entry name" value="DUF3723"/>
</dbReference>
<dbReference type="Pfam" id="PF12520">
    <property type="entry name" value="DUF3723"/>
    <property type="match status" value="1"/>
</dbReference>
<evidence type="ECO:0000313" key="1">
    <source>
        <dbReference type="EMBL" id="EKG13853.1"/>
    </source>
</evidence>
<sequence>MEDIAAIGEDLPKDLGIKVIEGSVNEQPYADGIILRKILLYRREGNEALENKWWARLSTTKQKDLKQLLKKPLFMNALNELLDMPGLWYPIKLGTLHRLLTLRCDEVGGFGAEKNNGLFIVGALTVSTTCAHSMVVNPSMWRGSSICRSR</sequence>
<dbReference type="Proteomes" id="UP000007129">
    <property type="component" value="Unassembled WGS sequence"/>
</dbReference>